<gene>
    <name evidence="2" type="ORF">S01H4_41642</name>
</gene>
<accession>X1D6R4</accession>
<feature type="transmembrane region" description="Helical" evidence="1">
    <location>
        <begin position="29"/>
        <end position="49"/>
    </location>
</feature>
<keyword evidence="1" id="KW-0812">Transmembrane</keyword>
<evidence type="ECO:0000256" key="1">
    <source>
        <dbReference type="SAM" id="Phobius"/>
    </source>
</evidence>
<keyword evidence="1" id="KW-0472">Membrane</keyword>
<protein>
    <submittedName>
        <fullName evidence="2">Uncharacterized protein</fullName>
    </submittedName>
</protein>
<feature type="transmembrane region" description="Helical" evidence="1">
    <location>
        <begin position="61"/>
        <end position="81"/>
    </location>
</feature>
<name>X1D6R4_9ZZZZ</name>
<organism evidence="2">
    <name type="scientific">marine sediment metagenome</name>
    <dbReference type="NCBI Taxonomy" id="412755"/>
    <lineage>
        <taxon>unclassified sequences</taxon>
        <taxon>metagenomes</taxon>
        <taxon>ecological metagenomes</taxon>
    </lineage>
</organism>
<dbReference type="EMBL" id="BART01022794">
    <property type="protein sequence ID" value="GAH00794.1"/>
    <property type="molecule type" value="Genomic_DNA"/>
</dbReference>
<reference evidence="2" key="1">
    <citation type="journal article" date="2014" name="Front. Microbiol.">
        <title>High frequency of phylogenetically diverse reductive dehalogenase-homologous genes in deep subseafloor sedimentary metagenomes.</title>
        <authorList>
            <person name="Kawai M."/>
            <person name="Futagami T."/>
            <person name="Toyoda A."/>
            <person name="Takaki Y."/>
            <person name="Nishi S."/>
            <person name="Hori S."/>
            <person name="Arai W."/>
            <person name="Tsubouchi T."/>
            <person name="Morono Y."/>
            <person name="Uchiyama I."/>
            <person name="Ito T."/>
            <person name="Fujiyama A."/>
            <person name="Inagaki F."/>
            <person name="Takami H."/>
        </authorList>
    </citation>
    <scope>NUCLEOTIDE SEQUENCE</scope>
    <source>
        <strain evidence="2">Expedition CK06-06</strain>
    </source>
</reference>
<keyword evidence="1" id="KW-1133">Transmembrane helix</keyword>
<sequence>MPSKSLTDFPNWLSPMLVKELRQGLRTNMFSVAFILLQAFMVLCILIGAASPGSNDSSGAFWTFVVISLLIVQPLRGFNALSSEYQLNTMDLIQLTRLDTWRITLGKWIA</sequence>
<comment type="caution">
    <text evidence="2">The sequence shown here is derived from an EMBL/GenBank/DDBJ whole genome shotgun (WGS) entry which is preliminary data.</text>
</comment>
<proteinExistence type="predicted"/>
<dbReference type="AlphaFoldDB" id="X1D6R4"/>
<feature type="non-terminal residue" evidence="2">
    <location>
        <position position="110"/>
    </location>
</feature>
<evidence type="ECO:0000313" key="2">
    <source>
        <dbReference type="EMBL" id="GAH00794.1"/>
    </source>
</evidence>